<reference evidence="1 2" key="1">
    <citation type="journal article" date="2016" name="Nat. Commun.">
        <title>Thousands of microbial genomes shed light on interconnected biogeochemical processes in an aquifer system.</title>
        <authorList>
            <person name="Anantharaman K."/>
            <person name="Brown C.T."/>
            <person name="Hug L.A."/>
            <person name="Sharon I."/>
            <person name="Castelle C.J."/>
            <person name="Probst A.J."/>
            <person name="Thomas B.C."/>
            <person name="Singh A."/>
            <person name="Wilkins M.J."/>
            <person name="Karaoz U."/>
            <person name="Brodie E.L."/>
            <person name="Williams K.H."/>
            <person name="Hubbard S.S."/>
            <person name="Banfield J.F."/>
        </authorList>
    </citation>
    <scope>NUCLEOTIDE SEQUENCE [LARGE SCALE GENOMIC DNA]</scope>
</reference>
<comment type="caution">
    <text evidence="1">The sequence shown here is derived from an EMBL/GenBank/DDBJ whole genome shotgun (WGS) entry which is preliminary data.</text>
</comment>
<dbReference type="Proteomes" id="UP000177383">
    <property type="component" value="Unassembled WGS sequence"/>
</dbReference>
<dbReference type="EMBL" id="MFJE01000049">
    <property type="protein sequence ID" value="OGG13516.1"/>
    <property type="molecule type" value="Genomic_DNA"/>
</dbReference>
<evidence type="ECO:0000313" key="1">
    <source>
        <dbReference type="EMBL" id="OGG13516.1"/>
    </source>
</evidence>
<evidence type="ECO:0000313" key="2">
    <source>
        <dbReference type="Proteomes" id="UP000177383"/>
    </source>
</evidence>
<protein>
    <submittedName>
        <fullName evidence="1">Uncharacterized protein</fullName>
    </submittedName>
</protein>
<dbReference type="AlphaFoldDB" id="A0A1F5ZM02"/>
<dbReference type="STRING" id="1798375.A2773_07135"/>
<accession>A0A1F5ZM02</accession>
<organism evidence="1 2">
    <name type="scientific">Candidatus Gottesmanbacteria bacterium RIFCSPHIGHO2_01_FULL_39_10</name>
    <dbReference type="NCBI Taxonomy" id="1798375"/>
    <lineage>
        <taxon>Bacteria</taxon>
        <taxon>Candidatus Gottesmaniibacteriota</taxon>
    </lineage>
</organism>
<sequence>MSKSDLSISSKSKRSDFPKERWQDWPFDQKVRLFQEQIQGWTIDVAKDIKQKQIPHADFAILSILLSYFENIAKFMEGYNGKGESKSHFIKGIKYVYPKKFQEKTLELLYDQARNGMYHVGLTGTKVQLDCSIESGLIYKQKGFIACPEKLIYEIQGHFNHYCTRLKNPQNRALRSNFEKREKFILGT</sequence>
<name>A0A1F5ZM02_9BACT</name>
<proteinExistence type="predicted"/>
<gene>
    <name evidence="1" type="ORF">A2773_07135</name>
</gene>